<evidence type="ECO:0000313" key="2">
    <source>
        <dbReference type="Proteomes" id="UP001207654"/>
    </source>
</evidence>
<keyword evidence="2" id="KW-1185">Reference proteome</keyword>
<evidence type="ECO:0000313" key="1">
    <source>
        <dbReference type="EMBL" id="MCY1081275.1"/>
    </source>
</evidence>
<proteinExistence type="predicted"/>
<dbReference type="EMBL" id="JAPNKA010000001">
    <property type="protein sequence ID" value="MCY1081275.1"/>
    <property type="molecule type" value="Genomic_DNA"/>
</dbReference>
<protein>
    <submittedName>
        <fullName evidence="1">Uncharacterized protein</fullName>
    </submittedName>
</protein>
<name>A0ABT4AHZ4_9BACT</name>
<accession>A0ABT4AHZ4</accession>
<organism evidence="1 2">
    <name type="scientific">Archangium lansingense</name>
    <dbReference type="NCBI Taxonomy" id="2995310"/>
    <lineage>
        <taxon>Bacteria</taxon>
        <taxon>Pseudomonadati</taxon>
        <taxon>Myxococcota</taxon>
        <taxon>Myxococcia</taxon>
        <taxon>Myxococcales</taxon>
        <taxon>Cystobacterineae</taxon>
        <taxon>Archangiaceae</taxon>
        <taxon>Archangium</taxon>
    </lineage>
</organism>
<sequence length="73" mass="7964">MSRDGRLHCIEAVREVLRHREVEGATAIGKGSSHLDIVQVEDDLVFAGALLPMMVGRRLEMIPLGLLNVSVDA</sequence>
<dbReference type="Proteomes" id="UP001207654">
    <property type="component" value="Unassembled WGS sequence"/>
</dbReference>
<reference evidence="1 2" key="1">
    <citation type="submission" date="2022-11" db="EMBL/GenBank/DDBJ databases">
        <title>Minimal conservation of predation-associated metabolite biosynthetic gene clusters underscores biosynthetic potential of Myxococcota including descriptions for ten novel species: Archangium lansinium sp. nov., Myxococcus landrumus sp. nov., Nannocystis bai.</title>
        <authorList>
            <person name="Ahearne A."/>
            <person name="Stevens C."/>
            <person name="Phillips K."/>
        </authorList>
    </citation>
    <scope>NUCLEOTIDE SEQUENCE [LARGE SCALE GENOMIC DNA]</scope>
    <source>
        <strain evidence="1 2">MIWBW</strain>
    </source>
</reference>
<dbReference type="RefSeq" id="WP_267539880.1">
    <property type="nucleotide sequence ID" value="NZ_JAPNKA010000001.1"/>
</dbReference>
<gene>
    <name evidence="1" type="ORF">OV287_43165</name>
</gene>
<comment type="caution">
    <text evidence="1">The sequence shown here is derived from an EMBL/GenBank/DDBJ whole genome shotgun (WGS) entry which is preliminary data.</text>
</comment>